<dbReference type="PANTHER" id="PTHR12250">
    <property type="entry name" value="PHOSPHATIDYLINOSITOL GLYCAN, CLASS N"/>
    <property type="match status" value="1"/>
</dbReference>
<keyword evidence="1" id="KW-0256">Endoplasmic reticulum</keyword>
<evidence type="ECO:0000256" key="1">
    <source>
        <dbReference type="RuleBase" id="RU367138"/>
    </source>
</evidence>
<feature type="transmembrane region" description="Helical" evidence="1">
    <location>
        <begin position="56"/>
        <end position="73"/>
    </location>
</feature>
<dbReference type="InterPro" id="IPR017852">
    <property type="entry name" value="GPI_EtnP_transferase_1_C"/>
</dbReference>
<feature type="domain" description="GPI ethanolamine phosphate transferase 1 C-terminal" evidence="2">
    <location>
        <begin position="3"/>
        <end position="284"/>
    </location>
</feature>
<dbReference type="Ensembl" id="ENSSPUT00000009335.1">
    <property type="protein sequence ID" value="ENSSPUP00000008753.1"/>
    <property type="gene ID" value="ENSSPUG00000006727.1"/>
</dbReference>
<dbReference type="GO" id="GO:0005789">
    <property type="term" value="C:endoplasmic reticulum membrane"/>
    <property type="evidence" value="ECO:0007669"/>
    <property type="project" value="UniProtKB-SubCell"/>
</dbReference>
<evidence type="ECO:0000259" key="2">
    <source>
        <dbReference type="Pfam" id="PF04987"/>
    </source>
</evidence>
<comment type="caution">
    <text evidence="1">Lacks conserved residue(s) required for the propagation of feature annotation.</text>
</comment>
<reference evidence="3" key="1">
    <citation type="submission" date="2025-08" db="UniProtKB">
        <authorList>
            <consortium name="Ensembl"/>
        </authorList>
    </citation>
    <scope>IDENTIFICATION</scope>
</reference>
<keyword evidence="1" id="KW-0337">GPI-anchor biosynthesis</keyword>
<keyword evidence="1" id="KW-0808">Transferase</keyword>
<comment type="similarity">
    <text evidence="1">Belongs to the PIGG/PIGN/PIGO family. PIGN subfamily.</text>
</comment>
<keyword evidence="1" id="KW-1133">Transmembrane helix</keyword>
<dbReference type="GO" id="GO:0051377">
    <property type="term" value="F:mannose-ethanolamine phosphotransferase activity"/>
    <property type="evidence" value="ECO:0007669"/>
    <property type="project" value="UniProtKB-UniRule"/>
</dbReference>
<proteinExistence type="inferred from homology"/>
<dbReference type="GO" id="GO:0006506">
    <property type="term" value="P:GPI anchor biosynthetic process"/>
    <property type="evidence" value="ECO:0007669"/>
    <property type="project" value="UniProtKB-UniPathway"/>
</dbReference>
<keyword evidence="4" id="KW-1185">Reference proteome</keyword>
<sequence>TITTLNWTLSCLLLAIFPLMPVVGRDANISLVITAGLLTFLISSFCLAYLWKSNLFIFFLFQMLSIALSTYVVNSTHSSLLRKQGLPVVNQIVSWTTLASSLVAPLLSPTFLFQRLLSIFLSLMATYLLLSTGYEALFPLALTALMFAWINMEQETQHLRGVSLKSKLTVLSFSYSTDITQFRQLHLDDIRRSFFFVFFILAAFFGTGNIASVNSFDPASVYCFLTVFSPFLMGGLLMWKIVIPFVLVSCAFEAVQVTTQLSSKRYCKYCIIAHFFFLVKDYGSWLDIGTSISHYVLAMSFTIFLMLLSGLAQLLTTKRIRLWRESKRHSM</sequence>
<dbReference type="EC" id="2.-.-.-" evidence="1"/>
<feature type="transmembrane region" description="Helical" evidence="1">
    <location>
        <begin position="292"/>
        <end position="315"/>
    </location>
</feature>
<name>A0A8D0GP26_SPHPU</name>
<comment type="pathway">
    <text evidence="1">Glycolipid biosynthesis; glycosylphosphatidylinositol-anchor biosynthesis.</text>
</comment>
<feature type="transmembrane region" description="Helical" evidence="1">
    <location>
        <begin position="127"/>
        <end position="150"/>
    </location>
</feature>
<dbReference type="InterPro" id="IPR007070">
    <property type="entry name" value="GPI_EtnP_transferase_1"/>
</dbReference>
<feature type="transmembrane region" description="Helical" evidence="1">
    <location>
        <begin position="85"/>
        <end position="107"/>
    </location>
</feature>
<keyword evidence="1" id="KW-0812">Transmembrane</keyword>
<dbReference type="PANTHER" id="PTHR12250:SF0">
    <property type="entry name" value="GPI ETHANOLAMINE PHOSPHATE TRANSFERASE 1"/>
    <property type="match status" value="1"/>
</dbReference>
<protein>
    <recommendedName>
        <fullName evidence="1">GPI ethanolamine phosphate transferase 1</fullName>
        <ecNumber evidence="1">2.-.-.-</ecNumber>
    </recommendedName>
</protein>
<dbReference type="UniPathway" id="UPA00196"/>
<dbReference type="Proteomes" id="UP000694392">
    <property type="component" value="Unplaced"/>
</dbReference>
<comment type="subcellular location">
    <subcellularLocation>
        <location evidence="1">Endoplasmic reticulum membrane</location>
        <topology evidence="1">Multi-pass membrane protein</topology>
    </subcellularLocation>
</comment>
<reference evidence="3" key="2">
    <citation type="submission" date="2025-09" db="UniProtKB">
        <authorList>
            <consortium name="Ensembl"/>
        </authorList>
    </citation>
    <scope>IDENTIFICATION</scope>
</reference>
<feature type="transmembrane region" description="Helical" evidence="1">
    <location>
        <begin position="6"/>
        <end position="24"/>
    </location>
</feature>
<dbReference type="Pfam" id="PF04987">
    <property type="entry name" value="PigN"/>
    <property type="match status" value="1"/>
</dbReference>
<dbReference type="AlphaFoldDB" id="A0A8D0GP26"/>
<organism evidence="3 4">
    <name type="scientific">Sphenodon punctatus</name>
    <name type="common">Tuatara</name>
    <name type="synonym">Hatteria punctata</name>
    <dbReference type="NCBI Taxonomy" id="8508"/>
    <lineage>
        <taxon>Eukaryota</taxon>
        <taxon>Metazoa</taxon>
        <taxon>Chordata</taxon>
        <taxon>Craniata</taxon>
        <taxon>Vertebrata</taxon>
        <taxon>Euteleostomi</taxon>
        <taxon>Lepidosauria</taxon>
        <taxon>Sphenodontia</taxon>
        <taxon>Sphenodontidae</taxon>
        <taxon>Sphenodon</taxon>
    </lineage>
</organism>
<evidence type="ECO:0000313" key="3">
    <source>
        <dbReference type="Ensembl" id="ENSSPUP00000008753.1"/>
    </source>
</evidence>
<keyword evidence="1" id="KW-0472">Membrane</keyword>
<feature type="transmembrane region" description="Helical" evidence="1">
    <location>
        <begin position="31"/>
        <end position="50"/>
    </location>
</feature>
<comment type="function">
    <text evidence="1">Ethanolamine phosphate transferase involved in glycosylphosphatidylinositol-anchor biosynthesis. Transfers ethanolamine phosphate to the first alpha-1,4-linked mannose of the glycosylphosphatidylinositol precursor of GPI-anchor.</text>
</comment>
<feature type="transmembrane region" description="Helical" evidence="1">
    <location>
        <begin position="231"/>
        <end position="254"/>
    </location>
</feature>
<dbReference type="GeneTree" id="ENSGT00390000017600"/>
<feature type="transmembrane region" description="Helical" evidence="1">
    <location>
        <begin position="193"/>
        <end position="211"/>
    </location>
</feature>
<feature type="transmembrane region" description="Helical" evidence="1">
    <location>
        <begin position="266"/>
        <end position="286"/>
    </location>
</feature>
<evidence type="ECO:0000313" key="4">
    <source>
        <dbReference type="Proteomes" id="UP000694392"/>
    </source>
</evidence>
<accession>A0A8D0GP26</accession>